<evidence type="ECO:0000313" key="4">
    <source>
        <dbReference type="Proteomes" id="UP000190774"/>
    </source>
</evidence>
<dbReference type="RefSeq" id="WP_176159190.1">
    <property type="nucleotide sequence ID" value="NZ_FUYE01000002.1"/>
</dbReference>
<proteinExistence type="predicted"/>
<keyword evidence="1" id="KW-1133">Transmembrane helix</keyword>
<name>A0A1T4WTX4_9BACT</name>
<dbReference type="SUPFAM" id="SSF53448">
    <property type="entry name" value="Nucleotide-diphospho-sugar transferases"/>
    <property type="match status" value="1"/>
</dbReference>
<evidence type="ECO:0000313" key="3">
    <source>
        <dbReference type="EMBL" id="SKA80071.1"/>
    </source>
</evidence>
<dbReference type="PANTHER" id="PTHR48090">
    <property type="entry name" value="UNDECAPRENYL-PHOSPHATE 4-DEOXY-4-FORMAMIDO-L-ARABINOSE TRANSFERASE-RELATED"/>
    <property type="match status" value="1"/>
</dbReference>
<accession>A0A1T4WTX4</accession>
<dbReference type="PANTHER" id="PTHR48090:SF7">
    <property type="entry name" value="RFBJ PROTEIN"/>
    <property type="match status" value="1"/>
</dbReference>
<organism evidence="3 4">
    <name type="scientific">Prosthecobacter debontii</name>
    <dbReference type="NCBI Taxonomy" id="48467"/>
    <lineage>
        <taxon>Bacteria</taxon>
        <taxon>Pseudomonadati</taxon>
        <taxon>Verrucomicrobiota</taxon>
        <taxon>Verrucomicrobiia</taxon>
        <taxon>Verrucomicrobiales</taxon>
        <taxon>Verrucomicrobiaceae</taxon>
        <taxon>Prosthecobacter</taxon>
    </lineage>
</organism>
<reference evidence="4" key="1">
    <citation type="submission" date="2017-02" db="EMBL/GenBank/DDBJ databases">
        <authorList>
            <person name="Varghese N."/>
            <person name="Submissions S."/>
        </authorList>
    </citation>
    <scope>NUCLEOTIDE SEQUENCE [LARGE SCALE GENOMIC DNA]</scope>
    <source>
        <strain evidence="4">ATCC 700200</strain>
    </source>
</reference>
<dbReference type="Pfam" id="PF00535">
    <property type="entry name" value="Glycos_transf_2"/>
    <property type="match status" value="1"/>
</dbReference>
<dbReference type="GO" id="GO:0016740">
    <property type="term" value="F:transferase activity"/>
    <property type="evidence" value="ECO:0007669"/>
    <property type="project" value="UniProtKB-KW"/>
</dbReference>
<gene>
    <name evidence="3" type="ORF">SAMN02745166_00580</name>
</gene>
<dbReference type="AlphaFoldDB" id="A0A1T4WTX4"/>
<keyword evidence="1" id="KW-0472">Membrane</keyword>
<feature type="transmembrane region" description="Helical" evidence="1">
    <location>
        <begin position="236"/>
        <end position="257"/>
    </location>
</feature>
<dbReference type="InterPro" id="IPR001173">
    <property type="entry name" value="Glyco_trans_2-like"/>
</dbReference>
<dbReference type="CDD" id="cd04179">
    <property type="entry name" value="DPM_DPG-synthase_like"/>
    <property type="match status" value="1"/>
</dbReference>
<feature type="transmembrane region" description="Helical" evidence="1">
    <location>
        <begin position="311"/>
        <end position="330"/>
    </location>
</feature>
<dbReference type="InterPro" id="IPR029044">
    <property type="entry name" value="Nucleotide-diphossugar_trans"/>
</dbReference>
<keyword evidence="3" id="KW-0808">Transferase</keyword>
<dbReference type="InterPro" id="IPR050256">
    <property type="entry name" value="Glycosyltransferase_2"/>
</dbReference>
<dbReference type="STRING" id="48467.SAMN02745166_00580"/>
<dbReference type="Gene3D" id="3.90.550.10">
    <property type="entry name" value="Spore Coat Polysaccharide Biosynthesis Protein SpsA, Chain A"/>
    <property type="match status" value="1"/>
</dbReference>
<sequence length="376" mass="41096">MDLTFVFPCLNECRTIALCINAVNDSLRADPALKYEIVVADNGSTDGSREIAAGLGARVVPVAQRGYGAALRGGIEAAEGKYVMFADADGTYCYEHALDLYKTTSIADVDMGIASRMKGKIEDGAMPTLHRILGTPVLTTLINLLFKGRLSDCNSGFRCLKKTSYLKWDIRASGMEFASELLIKALKHRASTVEIPSGLRPAPVDRVPHLRTWRDGMRHLLFILSERPRLFELKGLTLILLASILQAVAGFTGPINLGGFNIFNIHSQVLLMLAALLGTQIYMLSAAMFLQKTEKPRAITRRLIEMDEGGLFFLLSSLMTAIGAVILWLFAKWTLAGFGGLNEIGPLVIWLHFLAVPAMIAFGLLGVHILRKGFQG</sequence>
<keyword evidence="4" id="KW-1185">Reference proteome</keyword>
<feature type="transmembrane region" description="Helical" evidence="1">
    <location>
        <begin position="350"/>
        <end position="370"/>
    </location>
</feature>
<keyword evidence="1" id="KW-0812">Transmembrane</keyword>
<dbReference type="Proteomes" id="UP000190774">
    <property type="component" value="Unassembled WGS sequence"/>
</dbReference>
<dbReference type="EMBL" id="FUYE01000002">
    <property type="protein sequence ID" value="SKA80071.1"/>
    <property type="molecule type" value="Genomic_DNA"/>
</dbReference>
<protein>
    <submittedName>
        <fullName evidence="3">Glycosyl transferase family 2</fullName>
    </submittedName>
</protein>
<evidence type="ECO:0000259" key="2">
    <source>
        <dbReference type="Pfam" id="PF00535"/>
    </source>
</evidence>
<evidence type="ECO:0000256" key="1">
    <source>
        <dbReference type="SAM" id="Phobius"/>
    </source>
</evidence>
<feature type="transmembrane region" description="Helical" evidence="1">
    <location>
        <begin position="269"/>
        <end position="290"/>
    </location>
</feature>
<feature type="domain" description="Glycosyltransferase 2-like" evidence="2">
    <location>
        <begin position="5"/>
        <end position="164"/>
    </location>
</feature>